<keyword evidence="4" id="KW-0274">FAD</keyword>
<dbReference type="PRINTS" id="PR00411">
    <property type="entry name" value="PNDRDTASEI"/>
</dbReference>
<evidence type="ECO:0000256" key="5">
    <source>
        <dbReference type="ARBA" id="ARBA00023002"/>
    </source>
</evidence>
<evidence type="ECO:0000313" key="9">
    <source>
        <dbReference type="EMBL" id="QEE28894.1"/>
    </source>
</evidence>
<keyword evidence="10" id="KW-1185">Reference proteome</keyword>
<dbReference type="EMBL" id="CP042806">
    <property type="protein sequence ID" value="QEE28894.1"/>
    <property type="molecule type" value="Genomic_DNA"/>
</dbReference>
<protein>
    <recommendedName>
        <fullName evidence="2">NADH:ubiquinone reductase (non-electrogenic)</fullName>
        <ecNumber evidence="2">1.6.5.9</ecNumber>
    </recommendedName>
</protein>
<dbReference type="PANTHER" id="PTHR43706">
    <property type="entry name" value="NADH DEHYDROGENASE"/>
    <property type="match status" value="1"/>
</dbReference>
<feature type="domain" description="FAD/NAD(P)-binding" evidence="8">
    <location>
        <begin position="7"/>
        <end position="327"/>
    </location>
</feature>
<dbReference type="OrthoDB" id="9781621at2"/>
<dbReference type="AlphaFoldDB" id="A0A5B9EB33"/>
<dbReference type="InterPro" id="IPR023753">
    <property type="entry name" value="FAD/NAD-binding_dom"/>
</dbReference>
<comment type="catalytic activity">
    <reaction evidence="7">
        <text>a quinone + NADH + H(+) = a quinol + NAD(+)</text>
        <dbReference type="Rhea" id="RHEA:46160"/>
        <dbReference type="ChEBI" id="CHEBI:15378"/>
        <dbReference type="ChEBI" id="CHEBI:24646"/>
        <dbReference type="ChEBI" id="CHEBI:57540"/>
        <dbReference type="ChEBI" id="CHEBI:57945"/>
        <dbReference type="ChEBI" id="CHEBI:132124"/>
        <dbReference type="EC" id="1.6.5.9"/>
    </reaction>
</comment>
<dbReference type="Pfam" id="PF07992">
    <property type="entry name" value="Pyr_redox_2"/>
    <property type="match status" value="1"/>
</dbReference>
<keyword evidence="6" id="KW-0520">NAD</keyword>
<dbReference type="Gene3D" id="3.50.50.100">
    <property type="match status" value="1"/>
</dbReference>
<keyword evidence="3" id="KW-0285">Flavoprotein</keyword>
<dbReference type="KEGG" id="talb:FTW19_13335"/>
<sequence length="423" mass="45837">MSNKIPRVVIVGGGFGGLATAKALRGAPVSVLLVDRNNHHVFQPLLYQVATSVLAPGQIAAPIRGLLAAQENTSVMLGNVTGVNAELKRITIDANDQTGVEIDYDYLVLATGATHSYFGHDEFAAFAPGLKSLADAESLRNHILTVFEKAELEDDAPRRHALMTFVLVGAGPTGVEMASAIAVMVRTTLRKDFRNIDPATARIVLADMGQRPLGTFAEELSEAAKLRLLQLGVEVRLGKPVQSIDEDGAVVGDERIPSKTVIWTAGVAPSPAGKWLGCEVDRAGRVRIRPDLTVSNRPEVYVIGDTASLDQDGRPLPGVAQVAMQQGRYVAKAILRKIEMRPPLSPFRYFDKGNLAVVGKNFAVLQSRGVKISGFIAWLVWALIHIQFLADSSLRFSVFLQWLMTYVSGRRGDRLIIQGRKTS</sequence>
<accession>A0A5B9EB33</accession>
<evidence type="ECO:0000256" key="6">
    <source>
        <dbReference type="ARBA" id="ARBA00023027"/>
    </source>
</evidence>
<dbReference type="PANTHER" id="PTHR43706:SF47">
    <property type="entry name" value="EXTERNAL NADH-UBIQUINONE OXIDOREDUCTASE 1, MITOCHONDRIAL-RELATED"/>
    <property type="match status" value="1"/>
</dbReference>
<dbReference type="InterPro" id="IPR036188">
    <property type="entry name" value="FAD/NAD-bd_sf"/>
</dbReference>
<keyword evidence="5" id="KW-0560">Oxidoreductase</keyword>
<evidence type="ECO:0000256" key="2">
    <source>
        <dbReference type="ARBA" id="ARBA00012637"/>
    </source>
</evidence>
<proteinExistence type="inferred from homology"/>
<evidence type="ECO:0000256" key="1">
    <source>
        <dbReference type="ARBA" id="ARBA00005272"/>
    </source>
</evidence>
<organism evidence="9 10">
    <name type="scientific">Terriglobus albidus</name>
    <dbReference type="NCBI Taxonomy" id="1592106"/>
    <lineage>
        <taxon>Bacteria</taxon>
        <taxon>Pseudomonadati</taxon>
        <taxon>Acidobacteriota</taxon>
        <taxon>Terriglobia</taxon>
        <taxon>Terriglobales</taxon>
        <taxon>Acidobacteriaceae</taxon>
        <taxon>Terriglobus</taxon>
    </lineage>
</organism>
<dbReference type="SUPFAM" id="SSF51905">
    <property type="entry name" value="FAD/NAD(P)-binding domain"/>
    <property type="match status" value="1"/>
</dbReference>
<dbReference type="RefSeq" id="WP_147648092.1">
    <property type="nucleotide sequence ID" value="NZ_CP042806.1"/>
</dbReference>
<evidence type="ECO:0000313" key="10">
    <source>
        <dbReference type="Proteomes" id="UP000321820"/>
    </source>
</evidence>
<dbReference type="PRINTS" id="PR00368">
    <property type="entry name" value="FADPNR"/>
</dbReference>
<dbReference type="Proteomes" id="UP000321820">
    <property type="component" value="Chromosome"/>
</dbReference>
<evidence type="ECO:0000256" key="3">
    <source>
        <dbReference type="ARBA" id="ARBA00022630"/>
    </source>
</evidence>
<dbReference type="EC" id="1.6.5.9" evidence="2"/>
<evidence type="ECO:0000259" key="8">
    <source>
        <dbReference type="Pfam" id="PF07992"/>
    </source>
</evidence>
<reference evidence="9 10" key="1">
    <citation type="submission" date="2019-08" db="EMBL/GenBank/DDBJ databases">
        <title>Complete genome sequence of Terriglobus albidus strain ORNL.</title>
        <authorList>
            <person name="Podar M."/>
        </authorList>
    </citation>
    <scope>NUCLEOTIDE SEQUENCE [LARGE SCALE GENOMIC DNA]</scope>
    <source>
        <strain evidence="9 10">ORNL</strain>
    </source>
</reference>
<dbReference type="InterPro" id="IPR045024">
    <property type="entry name" value="NDH-2"/>
</dbReference>
<evidence type="ECO:0000256" key="4">
    <source>
        <dbReference type="ARBA" id="ARBA00022827"/>
    </source>
</evidence>
<dbReference type="GO" id="GO:0050136">
    <property type="term" value="F:NADH dehydrogenase (quinone) (non-electrogenic) activity"/>
    <property type="evidence" value="ECO:0007669"/>
    <property type="project" value="UniProtKB-EC"/>
</dbReference>
<name>A0A5B9EB33_9BACT</name>
<evidence type="ECO:0000256" key="7">
    <source>
        <dbReference type="ARBA" id="ARBA00047599"/>
    </source>
</evidence>
<gene>
    <name evidence="9" type="ORF">FTW19_13335</name>
</gene>
<comment type="similarity">
    <text evidence="1">Belongs to the NADH dehydrogenase family.</text>
</comment>